<proteinExistence type="predicted"/>
<evidence type="ECO:0000259" key="1">
    <source>
        <dbReference type="Pfam" id="PF09967"/>
    </source>
</evidence>
<dbReference type="RefSeq" id="WP_066619627.1">
    <property type="nucleotide sequence ID" value="NZ_FQXL01000009.1"/>
</dbReference>
<evidence type="ECO:0000313" key="4">
    <source>
        <dbReference type="Proteomes" id="UP000076603"/>
    </source>
</evidence>
<dbReference type="SUPFAM" id="SSF53300">
    <property type="entry name" value="vWA-like"/>
    <property type="match status" value="1"/>
</dbReference>
<gene>
    <name evidence="3" type="ORF">CLMAG_13560</name>
</gene>
<dbReference type="PANTHER" id="PTHR38730">
    <property type="entry name" value="SLL7028 PROTEIN"/>
    <property type="match status" value="1"/>
</dbReference>
<dbReference type="InterPro" id="IPR025154">
    <property type="entry name" value="Put_metallopeptidase_dom"/>
</dbReference>
<accession>A0A162UUM9</accession>
<name>A0A162UUM9_9CLOT</name>
<dbReference type="PANTHER" id="PTHR38730:SF1">
    <property type="entry name" value="SLL7028 PROTEIN"/>
    <property type="match status" value="1"/>
</dbReference>
<sequence length="459" mass="53735">MKGNSKFEDLRIKLYSEMMQWQDDNDMTEEFKSKFFKLIEFCTFSMMESEDNFFALFTIQMKREIKLNLPTAVANTASLAHFIIYFNPYIFLECTLEEMKALVKHEVYHIMYNHLRRAENIRGKYSDLAISRAMDISINQYVKHMPLWSDNIENISLTYNIDLKRDLTMEEYAKVIQEGIDKLKSSENLSMIEEKMKEGDGVVKRTHEPAHAHDIWSESENSLNFEQISDITKKAISNAIRGKIPNEFKNIVKNMDRKSEISWQEYLKKVIGTIPYGYKKTITRKNRRQPNRLDLRGRLSKRIAKIIVAIDISGSITDKEIDQIMTEIFSIVKNHHEDITILECDNQVRRVYNAKSKKDIKAKLDRKGGTAFSPVFEYINRYKMRDHLLIYFTDGIGEEELRCLPINYKTLWVITGKGEGLSLKKPYGVIKKLSDVTVEVADRSYAKDAMKEILMEWAK</sequence>
<dbReference type="PATRIC" id="fig|1121326.3.peg.1324"/>
<dbReference type="Proteomes" id="UP000076603">
    <property type="component" value="Unassembled WGS sequence"/>
</dbReference>
<reference evidence="3 4" key="1">
    <citation type="submission" date="2016-04" db="EMBL/GenBank/DDBJ databases">
        <title>Genome sequence of Clostridium magnum DSM 2767.</title>
        <authorList>
            <person name="Poehlein A."/>
            <person name="Uhlig R."/>
            <person name="Fischer R."/>
            <person name="Bahl H."/>
            <person name="Daniel R."/>
        </authorList>
    </citation>
    <scope>NUCLEOTIDE SEQUENCE [LARGE SCALE GENOMIC DNA]</scope>
    <source>
        <strain evidence="3 4">DSM 2767</strain>
    </source>
</reference>
<evidence type="ECO:0008006" key="5">
    <source>
        <dbReference type="Google" id="ProtNLM"/>
    </source>
</evidence>
<dbReference type="OrthoDB" id="9809307at2"/>
<keyword evidence="4" id="KW-1185">Reference proteome</keyword>
<dbReference type="STRING" id="1121326.CLMAG_13560"/>
<comment type="caution">
    <text evidence="3">The sequence shown here is derived from an EMBL/GenBank/DDBJ whole genome shotgun (WGS) entry which is preliminary data.</text>
</comment>
<feature type="domain" description="Putative metallopeptidase" evidence="2">
    <location>
        <begin position="47"/>
        <end position="273"/>
    </location>
</feature>
<organism evidence="3 4">
    <name type="scientific">Clostridium magnum DSM 2767</name>
    <dbReference type="NCBI Taxonomy" id="1121326"/>
    <lineage>
        <taxon>Bacteria</taxon>
        <taxon>Bacillati</taxon>
        <taxon>Bacillota</taxon>
        <taxon>Clostridia</taxon>
        <taxon>Eubacteriales</taxon>
        <taxon>Clostridiaceae</taxon>
        <taxon>Clostridium</taxon>
    </lineage>
</organism>
<dbReference type="InterPro" id="IPR036465">
    <property type="entry name" value="vWFA_dom_sf"/>
</dbReference>
<dbReference type="InterPro" id="IPR018698">
    <property type="entry name" value="VWA-like_dom"/>
</dbReference>
<dbReference type="EMBL" id="LWAE01000001">
    <property type="protein sequence ID" value="KZL94303.1"/>
    <property type="molecule type" value="Genomic_DNA"/>
</dbReference>
<evidence type="ECO:0000313" key="3">
    <source>
        <dbReference type="EMBL" id="KZL94303.1"/>
    </source>
</evidence>
<dbReference type="AlphaFoldDB" id="A0A162UUM9"/>
<evidence type="ECO:0000259" key="2">
    <source>
        <dbReference type="Pfam" id="PF13203"/>
    </source>
</evidence>
<dbReference type="Pfam" id="PF13203">
    <property type="entry name" value="DUF2201_N"/>
    <property type="match status" value="1"/>
</dbReference>
<dbReference type="Pfam" id="PF09967">
    <property type="entry name" value="DUF2201"/>
    <property type="match status" value="1"/>
</dbReference>
<protein>
    <recommendedName>
        <fullName evidence="5">Metal-dependent peptidase</fullName>
    </recommendedName>
</protein>
<feature type="domain" description="VWA-like" evidence="1">
    <location>
        <begin position="306"/>
        <end position="432"/>
    </location>
</feature>